<evidence type="ECO:0000313" key="2">
    <source>
        <dbReference type="Proteomes" id="UP000789396"/>
    </source>
</evidence>
<protein>
    <submittedName>
        <fullName evidence="1">7050_t:CDS:1</fullName>
    </submittedName>
</protein>
<reference evidence="1" key="1">
    <citation type="submission" date="2021-06" db="EMBL/GenBank/DDBJ databases">
        <authorList>
            <person name="Kallberg Y."/>
            <person name="Tangrot J."/>
            <person name="Rosling A."/>
        </authorList>
    </citation>
    <scope>NUCLEOTIDE SEQUENCE</scope>
    <source>
        <strain evidence="1">IN212</strain>
    </source>
</reference>
<organism evidence="1 2">
    <name type="scientific">Racocetra fulgida</name>
    <dbReference type="NCBI Taxonomy" id="60492"/>
    <lineage>
        <taxon>Eukaryota</taxon>
        <taxon>Fungi</taxon>
        <taxon>Fungi incertae sedis</taxon>
        <taxon>Mucoromycota</taxon>
        <taxon>Glomeromycotina</taxon>
        <taxon>Glomeromycetes</taxon>
        <taxon>Diversisporales</taxon>
        <taxon>Gigasporaceae</taxon>
        <taxon>Racocetra</taxon>
    </lineage>
</organism>
<dbReference type="EMBL" id="CAJVPZ010013644">
    <property type="protein sequence ID" value="CAG8650470.1"/>
    <property type="molecule type" value="Genomic_DNA"/>
</dbReference>
<feature type="non-terminal residue" evidence="1">
    <location>
        <position position="42"/>
    </location>
</feature>
<proteinExistence type="predicted"/>
<dbReference type="Proteomes" id="UP000789396">
    <property type="component" value="Unassembled WGS sequence"/>
</dbReference>
<name>A0A9N9H1U3_9GLOM</name>
<sequence>LERLRYNLKSYAESVCKEILTYSIKIHVNVQYYRNCINEVLF</sequence>
<comment type="caution">
    <text evidence="1">The sequence shown here is derived from an EMBL/GenBank/DDBJ whole genome shotgun (WGS) entry which is preliminary data.</text>
</comment>
<dbReference type="AlphaFoldDB" id="A0A9N9H1U3"/>
<keyword evidence="2" id="KW-1185">Reference proteome</keyword>
<accession>A0A9N9H1U3</accession>
<evidence type="ECO:0000313" key="1">
    <source>
        <dbReference type="EMBL" id="CAG8650470.1"/>
    </source>
</evidence>
<gene>
    <name evidence="1" type="ORF">RFULGI_LOCUS8431</name>
</gene>